<feature type="domain" description="Rho-GAP" evidence="2">
    <location>
        <begin position="622"/>
        <end position="798"/>
    </location>
</feature>
<accession>A0AAD5U1Q9</accession>
<keyword evidence="1" id="KW-0343">GTPase activation</keyword>
<dbReference type="InterPro" id="IPR008936">
    <property type="entry name" value="Rho_GTPase_activation_prot"/>
</dbReference>
<dbReference type="PANTHER" id="PTHR12635">
    <property type="entry name" value="RHO-GTPASE-ACTIVATING PROTEIN 6 FAMILY MEMBER"/>
    <property type="match status" value="1"/>
</dbReference>
<evidence type="ECO:0000313" key="4">
    <source>
        <dbReference type="Proteomes" id="UP001211065"/>
    </source>
</evidence>
<dbReference type="PROSITE" id="PS50238">
    <property type="entry name" value="RHOGAP"/>
    <property type="match status" value="1"/>
</dbReference>
<dbReference type="SMART" id="SM00324">
    <property type="entry name" value="RhoGAP"/>
    <property type="match status" value="1"/>
</dbReference>
<comment type="caution">
    <text evidence="3">The sequence shown here is derived from an EMBL/GenBank/DDBJ whole genome shotgun (WGS) entry which is preliminary data.</text>
</comment>
<dbReference type="Gene3D" id="1.10.555.10">
    <property type="entry name" value="Rho GTPase activation protein"/>
    <property type="match status" value="1"/>
</dbReference>
<sequence length="890" mass="99904">MNSLKVKKGLSATSKISTEFLEKITYQQQEKAPSSKVIDSVLLKNVNSKQVIAIRNAIELASKSTPNSLHSSPSTTRKLVKKQSTNSLHEASLLKHVDELKFETKKLDKKETGMKIDLKDLDTSMHSLTNLNQHKKGEANDFPSSQLNNINFEVEAMDLLLYQNSSINSNSDVIHDCNNVDNPLNDTDNANLQASIITSPVTTSAFKNHAALSTSPLLDSAFNHTVLGTSETSHAVNAMQLLNEANMLSNHYDADVLESKNIGNFCYKRQRNFKCNILDKDDAAKELLISENLAVTQKYDEGYKESEDFLLETENIKEIKNCMDSYASTDVDVLLKKKKSKNRSQPVLFSIETASWGIFGKLFNKENSYNYRANFTGHPSLEENLTLSSSVDSATLKTSLVSTQKSTSSIHLVDESVLSPTIPTNEDRKSFTATEIVRKSQIGENQENKPGHLIPMTGFYLSEVKSETTISTLKNKSIRILAPLHNGRNKPAIKQNGNPSNSETFLWLQEDISTLKIHKLIESDYKFYVKIMDSLNEVSIKELSYLMEALKCWSASRVISHFKKKKEKSKMKTLLNKMSSNADLKEDTEQSLAASVPNLVSFGEISVYIKENVTSSTTSNNTEIELEISHFLYQCINYIEKNGIESQGIFRVSGGFKRIEMLKDSLKQGEELSLAICTQPHDVATLMKGDLKEPLLTVRLYKPFIKTAYIKDHASKLKLIRILISLLPKSNLHHLYYLLKFLSKVTTYSSKNNMTSSNLAVCFGPNILRSEVTVQAQMHPPEPSDVGQLHHSDKLNYFKNLSPDLKRKSFLDSTGHLSKEKENNADSKINSIMQRKTSALDSGQSKKSIGEVSNIIETVTFLIDNFLELWKIPEFICVKVAAEIDKDKNE</sequence>
<dbReference type="PANTHER" id="PTHR12635:SF7">
    <property type="entry name" value="RHO GTPASE ACTIVATING PROTEIN 6-RELATED"/>
    <property type="match status" value="1"/>
</dbReference>
<protein>
    <recommendedName>
        <fullName evidence="2">Rho-GAP domain-containing protein</fullName>
    </recommendedName>
</protein>
<dbReference type="GO" id="GO:0005096">
    <property type="term" value="F:GTPase activator activity"/>
    <property type="evidence" value="ECO:0007669"/>
    <property type="project" value="UniProtKB-KW"/>
</dbReference>
<evidence type="ECO:0000313" key="3">
    <source>
        <dbReference type="EMBL" id="KAJ3221613.1"/>
    </source>
</evidence>
<dbReference type="Pfam" id="PF00620">
    <property type="entry name" value="RhoGAP"/>
    <property type="match status" value="1"/>
</dbReference>
<evidence type="ECO:0000256" key="1">
    <source>
        <dbReference type="ARBA" id="ARBA00022468"/>
    </source>
</evidence>
<dbReference type="InterPro" id="IPR037863">
    <property type="entry name" value="RHOGAP6/36"/>
</dbReference>
<reference evidence="3" key="1">
    <citation type="submission" date="2020-05" db="EMBL/GenBank/DDBJ databases">
        <title>Phylogenomic resolution of chytrid fungi.</title>
        <authorList>
            <person name="Stajich J.E."/>
            <person name="Amses K."/>
            <person name="Simmons R."/>
            <person name="Seto K."/>
            <person name="Myers J."/>
            <person name="Bonds A."/>
            <person name="Quandt C.A."/>
            <person name="Barry K."/>
            <person name="Liu P."/>
            <person name="Grigoriev I."/>
            <person name="Longcore J.E."/>
            <person name="James T.Y."/>
        </authorList>
    </citation>
    <scope>NUCLEOTIDE SEQUENCE</scope>
    <source>
        <strain evidence="3">JEL0476</strain>
    </source>
</reference>
<organism evidence="3 4">
    <name type="scientific">Clydaea vesicula</name>
    <dbReference type="NCBI Taxonomy" id="447962"/>
    <lineage>
        <taxon>Eukaryota</taxon>
        <taxon>Fungi</taxon>
        <taxon>Fungi incertae sedis</taxon>
        <taxon>Chytridiomycota</taxon>
        <taxon>Chytridiomycota incertae sedis</taxon>
        <taxon>Chytridiomycetes</taxon>
        <taxon>Lobulomycetales</taxon>
        <taxon>Lobulomycetaceae</taxon>
        <taxon>Clydaea</taxon>
    </lineage>
</organism>
<dbReference type="SUPFAM" id="SSF48350">
    <property type="entry name" value="GTPase activation domain, GAP"/>
    <property type="match status" value="1"/>
</dbReference>
<gene>
    <name evidence="3" type="ORF">HK099_003309</name>
</gene>
<dbReference type="CDD" id="cd00159">
    <property type="entry name" value="RhoGAP"/>
    <property type="match status" value="1"/>
</dbReference>
<dbReference type="GO" id="GO:0007165">
    <property type="term" value="P:signal transduction"/>
    <property type="evidence" value="ECO:0007669"/>
    <property type="project" value="InterPro"/>
</dbReference>
<dbReference type="Proteomes" id="UP001211065">
    <property type="component" value="Unassembled WGS sequence"/>
</dbReference>
<proteinExistence type="predicted"/>
<evidence type="ECO:0000259" key="2">
    <source>
        <dbReference type="PROSITE" id="PS50238"/>
    </source>
</evidence>
<dbReference type="InterPro" id="IPR000198">
    <property type="entry name" value="RhoGAP_dom"/>
</dbReference>
<dbReference type="EMBL" id="JADGJW010000219">
    <property type="protein sequence ID" value="KAJ3221613.1"/>
    <property type="molecule type" value="Genomic_DNA"/>
</dbReference>
<keyword evidence="4" id="KW-1185">Reference proteome</keyword>
<name>A0AAD5U1Q9_9FUNG</name>
<dbReference type="AlphaFoldDB" id="A0AAD5U1Q9"/>